<evidence type="ECO:0000313" key="3">
    <source>
        <dbReference type="Proteomes" id="UP001138802"/>
    </source>
</evidence>
<dbReference type="CDD" id="cd06433">
    <property type="entry name" value="GT_2_WfgS_like"/>
    <property type="match status" value="1"/>
</dbReference>
<feature type="domain" description="Glycosyltransferase 2-like" evidence="1">
    <location>
        <begin position="4"/>
        <end position="142"/>
    </location>
</feature>
<keyword evidence="2" id="KW-0808">Transferase</keyword>
<name>A0A9X1B9H1_9GAMM</name>
<dbReference type="InterPro" id="IPR029044">
    <property type="entry name" value="Nucleotide-diphossugar_trans"/>
</dbReference>
<dbReference type="Proteomes" id="UP001138802">
    <property type="component" value="Unassembled WGS sequence"/>
</dbReference>
<dbReference type="RefSeq" id="WP_200387871.1">
    <property type="nucleotide sequence ID" value="NZ_NRSD01000009.1"/>
</dbReference>
<comment type="caution">
    <text evidence="2">The sequence shown here is derived from an EMBL/GenBank/DDBJ whole genome shotgun (WGS) entry which is preliminary data.</text>
</comment>
<accession>A0A9X1B9H1</accession>
<dbReference type="GO" id="GO:0016740">
    <property type="term" value="F:transferase activity"/>
    <property type="evidence" value="ECO:0007669"/>
    <property type="project" value="UniProtKB-KW"/>
</dbReference>
<proteinExistence type="predicted"/>
<evidence type="ECO:0000313" key="2">
    <source>
        <dbReference type="EMBL" id="MBK1645065.1"/>
    </source>
</evidence>
<keyword evidence="3" id="KW-1185">Reference proteome</keyword>
<gene>
    <name evidence="2" type="ORF">CKO25_10450</name>
</gene>
<dbReference type="InterPro" id="IPR001173">
    <property type="entry name" value="Glyco_trans_2-like"/>
</dbReference>
<organism evidence="2 3">
    <name type="scientific">Thiocapsa imhoffii</name>
    <dbReference type="NCBI Taxonomy" id="382777"/>
    <lineage>
        <taxon>Bacteria</taxon>
        <taxon>Pseudomonadati</taxon>
        <taxon>Pseudomonadota</taxon>
        <taxon>Gammaproteobacteria</taxon>
        <taxon>Chromatiales</taxon>
        <taxon>Chromatiaceae</taxon>
        <taxon>Thiocapsa</taxon>
    </lineage>
</organism>
<protein>
    <submittedName>
        <fullName evidence="2">Glycosyl transferase</fullName>
    </submittedName>
</protein>
<dbReference type="Gene3D" id="3.90.550.10">
    <property type="entry name" value="Spore Coat Polysaccharide Biosynthesis Protein SpsA, Chain A"/>
    <property type="match status" value="1"/>
</dbReference>
<dbReference type="Pfam" id="PF00535">
    <property type="entry name" value="Glycos_transf_2"/>
    <property type="match status" value="1"/>
</dbReference>
<evidence type="ECO:0000259" key="1">
    <source>
        <dbReference type="Pfam" id="PF00535"/>
    </source>
</evidence>
<dbReference type="PANTHER" id="PTHR43685:SF2">
    <property type="entry name" value="GLYCOSYLTRANSFERASE 2-LIKE DOMAIN-CONTAINING PROTEIN"/>
    <property type="match status" value="1"/>
</dbReference>
<reference evidence="2 3" key="1">
    <citation type="journal article" date="2020" name="Microorganisms">
        <title>Osmotic Adaptation and Compatible Solute Biosynthesis of Phototrophic Bacteria as Revealed from Genome Analyses.</title>
        <authorList>
            <person name="Imhoff J.F."/>
            <person name="Rahn T."/>
            <person name="Kunzel S."/>
            <person name="Keller A."/>
            <person name="Neulinger S.C."/>
        </authorList>
    </citation>
    <scope>NUCLEOTIDE SEQUENCE [LARGE SCALE GENOMIC DNA]</scope>
    <source>
        <strain evidence="2 3">DSM 21303</strain>
    </source>
</reference>
<sequence>MKISVVTTTRCCASTIGDCLASFASQSHLDREQIVIDAASQDGTLEILQAHRDQLAVLVSESDRGIYDGLNKGIARASGEVIGFLHGDDVFAGPDTLASVAAAFSDPNVEAVYGDLVYVSREDSHRVIRHWRAGEYRRSRLRWGWAPPHPTLYARRSLYDRIGGFDLRYRIAGDYDLMLRLLMRLSGRVVYLPEVLVRMRVGGVSNQSLRHLLQKSWEDYRILRANAVGGVLALAWKNLSKLPQFVVSSRRTPSRRSR</sequence>
<dbReference type="SUPFAM" id="SSF53448">
    <property type="entry name" value="Nucleotide-diphospho-sugar transferases"/>
    <property type="match status" value="1"/>
</dbReference>
<dbReference type="EMBL" id="NRSD01000009">
    <property type="protein sequence ID" value="MBK1645065.1"/>
    <property type="molecule type" value="Genomic_DNA"/>
</dbReference>
<dbReference type="AlphaFoldDB" id="A0A9X1B9H1"/>
<dbReference type="PANTHER" id="PTHR43685">
    <property type="entry name" value="GLYCOSYLTRANSFERASE"/>
    <property type="match status" value="1"/>
</dbReference>
<dbReference type="InterPro" id="IPR050834">
    <property type="entry name" value="Glycosyltransf_2"/>
</dbReference>